<proteinExistence type="predicted"/>
<evidence type="ECO:0000313" key="2">
    <source>
        <dbReference type="Proteomes" id="UP001596496"/>
    </source>
</evidence>
<protein>
    <submittedName>
        <fullName evidence="1">Uncharacterized protein</fullName>
    </submittedName>
</protein>
<accession>A0ABW2PIU7</accession>
<dbReference type="RefSeq" id="WP_354849650.1">
    <property type="nucleotide sequence ID" value="NZ_JBHTCG010000058.1"/>
</dbReference>
<keyword evidence="2" id="KW-1185">Reference proteome</keyword>
<comment type="caution">
    <text evidence="1">The sequence shown here is derived from an EMBL/GenBank/DDBJ whole genome shotgun (WGS) entry which is preliminary data.</text>
</comment>
<evidence type="ECO:0000313" key="1">
    <source>
        <dbReference type="EMBL" id="MFC7388296.1"/>
    </source>
</evidence>
<name>A0ABW2PIU7_9ACTN</name>
<dbReference type="EMBL" id="JBHTCG010000058">
    <property type="protein sequence ID" value="MFC7388296.1"/>
    <property type="molecule type" value="Genomic_DNA"/>
</dbReference>
<gene>
    <name evidence="1" type="ORF">ACFQSB_39240</name>
</gene>
<organism evidence="1 2">
    <name type="scientific">Sphaerisporangium rhizosphaerae</name>
    <dbReference type="NCBI Taxonomy" id="2269375"/>
    <lineage>
        <taxon>Bacteria</taxon>
        <taxon>Bacillati</taxon>
        <taxon>Actinomycetota</taxon>
        <taxon>Actinomycetes</taxon>
        <taxon>Streptosporangiales</taxon>
        <taxon>Streptosporangiaceae</taxon>
        <taxon>Sphaerisporangium</taxon>
    </lineage>
</organism>
<reference evidence="2" key="1">
    <citation type="journal article" date="2019" name="Int. J. Syst. Evol. Microbiol.">
        <title>The Global Catalogue of Microorganisms (GCM) 10K type strain sequencing project: providing services to taxonomists for standard genome sequencing and annotation.</title>
        <authorList>
            <consortium name="The Broad Institute Genomics Platform"/>
            <consortium name="The Broad Institute Genome Sequencing Center for Infectious Disease"/>
            <person name="Wu L."/>
            <person name="Ma J."/>
        </authorList>
    </citation>
    <scope>NUCLEOTIDE SEQUENCE [LARGE SCALE GENOMIC DNA]</scope>
    <source>
        <strain evidence="2">CECT 7649</strain>
    </source>
</reference>
<dbReference type="Proteomes" id="UP001596496">
    <property type="component" value="Unassembled WGS sequence"/>
</dbReference>
<sequence>MGLVFALGYAALVMAAADQIMLWLERRGHVNWRRTGRKALSTVPRVRLDTLLEDSSPSR</sequence>